<evidence type="ECO:0000256" key="2">
    <source>
        <dbReference type="ARBA" id="ARBA00018951"/>
    </source>
</evidence>
<reference evidence="3" key="1">
    <citation type="submission" date="2007-07" db="EMBL/GenBank/DDBJ databases">
        <title>PCAP assembly of the Caenorhabditis remanei genome.</title>
        <authorList>
            <consortium name="The Caenorhabditis remanei Sequencing Consortium"/>
            <person name="Wilson R.K."/>
        </authorList>
    </citation>
    <scope>NUCLEOTIDE SEQUENCE [LARGE SCALE GENOMIC DNA]</scope>
    <source>
        <strain evidence="3">PB4641</strain>
    </source>
</reference>
<name>E3NI41_CAERE</name>
<dbReference type="OMA" id="DMILFED"/>
<organism evidence="4">
    <name type="scientific">Caenorhabditis remanei</name>
    <name type="common">Caenorhabditis vulgaris</name>
    <dbReference type="NCBI Taxonomy" id="31234"/>
    <lineage>
        <taxon>Eukaryota</taxon>
        <taxon>Metazoa</taxon>
        <taxon>Ecdysozoa</taxon>
        <taxon>Nematoda</taxon>
        <taxon>Chromadorea</taxon>
        <taxon>Rhabditida</taxon>
        <taxon>Rhabditina</taxon>
        <taxon>Rhabditomorpha</taxon>
        <taxon>Rhabditoidea</taxon>
        <taxon>Rhabditidae</taxon>
        <taxon>Peloderinae</taxon>
        <taxon>Caenorhabditis</taxon>
    </lineage>
</organism>
<dbReference type="FunCoup" id="E3NI41">
    <property type="interactions" value="2664"/>
</dbReference>
<dbReference type="GO" id="GO:0005829">
    <property type="term" value="C:cytosol"/>
    <property type="evidence" value="ECO:0007669"/>
    <property type="project" value="TreeGrafter"/>
</dbReference>
<dbReference type="AlphaFoldDB" id="E3NI41"/>
<protein>
    <recommendedName>
        <fullName evidence="2">TIP41-like protein</fullName>
    </recommendedName>
</protein>
<dbReference type="InterPro" id="IPR051330">
    <property type="entry name" value="Phosphatase_reg/MetRdx"/>
</dbReference>
<dbReference type="CTD" id="9804073"/>
<evidence type="ECO:0000313" key="4">
    <source>
        <dbReference type="Proteomes" id="UP000008281"/>
    </source>
</evidence>
<dbReference type="Proteomes" id="UP000008281">
    <property type="component" value="Unassembled WGS sequence"/>
</dbReference>
<dbReference type="GO" id="GO:0031929">
    <property type="term" value="P:TOR signaling"/>
    <property type="evidence" value="ECO:0007669"/>
    <property type="project" value="TreeGrafter"/>
</dbReference>
<dbReference type="OrthoDB" id="10253878at2759"/>
<dbReference type="InParanoid" id="E3NI41"/>
<gene>
    <name evidence="3" type="ORF">CRE_25918</name>
</gene>
<dbReference type="eggNOG" id="KOG3224">
    <property type="taxonomic scope" value="Eukaryota"/>
</dbReference>
<keyword evidence="4" id="KW-1185">Reference proteome</keyword>
<dbReference type="Pfam" id="PF04176">
    <property type="entry name" value="TIP41"/>
    <property type="match status" value="1"/>
</dbReference>
<evidence type="ECO:0000256" key="1">
    <source>
        <dbReference type="ARBA" id="ARBA00006658"/>
    </source>
</evidence>
<dbReference type="RefSeq" id="XP_003091928.2">
    <property type="nucleotide sequence ID" value="XM_003091880.2"/>
</dbReference>
<sequence>MQNFSRISARMAARRNVDEVMVRAAAHARKEENFDMGIFEFTAIAGHILESSCKHPDGVEQPDCLKCKYERELKLEELPEMVFARNSLTIRFSDHGLRGYIQFNCLDALKMVCADRLPDVKVGASTAWQSTRQDRILQISEHQKPFDWTYTTHYKGTLVGLKATPTTDRIDMERLKRRDTISFSTNVILFEDELADHGIAQLSARIRVMQEGYFFVLLRFYMRVDNVLLRVCDTRIVGDLGDRHMIREWQLREAKYENLRHVHPELLLDADRAWMHLPIVEEHVERISIERPDDN</sequence>
<dbReference type="GeneID" id="9804073"/>
<accession>E3NI41</accession>
<evidence type="ECO:0000313" key="3">
    <source>
        <dbReference type="EMBL" id="EFO98753.1"/>
    </source>
</evidence>
<dbReference type="InterPro" id="IPR007303">
    <property type="entry name" value="TIP41-like"/>
</dbReference>
<proteinExistence type="inferred from homology"/>
<dbReference type="EMBL" id="DS268693">
    <property type="protein sequence ID" value="EFO98753.1"/>
    <property type="molecule type" value="Genomic_DNA"/>
</dbReference>
<comment type="similarity">
    <text evidence="1">Belongs to the TIP41 family.</text>
</comment>
<dbReference type="STRING" id="31234.E3NI41"/>
<dbReference type="HOGENOM" id="CLU_039187_2_0_1"/>
<dbReference type="PANTHER" id="PTHR21021:SF16">
    <property type="entry name" value="TIP41-LIKE PROTEIN"/>
    <property type="match status" value="1"/>
</dbReference>
<dbReference type="KEGG" id="crq:GCK72_009093"/>
<dbReference type="PANTHER" id="PTHR21021">
    <property type="entry name" value="GAF/PUTATIVE CYTOSKELETAL PROTEIN"/>
    <property type="match status" value="1"/>
</dbReference>